<dbReference type="EnsemblMetazoa" id="Aqu2.1.19977_001">
    <property type="protein sequence ID" value="Aqu2.1.19977_001"/>
    <property type="gene ID" value="Aqu2.1.19977"/>
</dbReference>
<proteinExistence type="predicted"/>
<evidence type="ECO:0000256" key="1">
    <source>
        <dbReference type="SAM" id="SignalP"/>
    </source>
</evidence>
<feature type="signal peptide" evidence="1">
    <location>
        <begin position="1"/>
        <end position="18"/>
    </location>
</feature>
<sequence length="62" mass="6983">LILITFAFLMNFLSCSKTGQNPYTINNAVALLIRIHPTSKWLPQLLQPCYTGKTSSYAYQTS</sequence>
<dbReference type="AlphaFoldDB" id="A0A1X7TXK3"/>
<protein>
    <submittedName>
        <fullName evidence="2">Uncharacterized protein</fullName>
    </submittedName>
</protein>
<dbReference type="InParanoid" id="A0A1X7TXK3"/>
<name>A0A1X7TXK3_AMPQE</name>
<feature type="chain" id="PRO_5013321912" evidence="1">
    <location>
        <begin position="19"/>
        <end position="62"/>
    </location>
</feature>
<reference evidence="2" key="1">
    <citation type="submission" date="2017-05" db="UniProtKB">
        <authorList>
            <consortium name="EnsemblMetazoa"/>
        </authorList>
    </citation>
    <scope>IDENTIFICATION</scope>
</reference>
<organism evidence="2">
    <name type="scientific">Amphimedon queenslandica</name>
    <name type="common">Sponge</name>
    <dbReference type="NCBI Taxonomy" id="400682"/>
    <lineage>
        <taxon>Eukaryota</taxon>
        <taxon>Metazoa</taxon>
        <taxon>Porifera</taxon>
        <taxon>Demospongiae</taxon>
        <taxon>Heteroscleromorpha</taxon>
        <taxon>Haplosclerida</taxon>
        <taxon>Niphatidae</taxon>
        <taxon>Amphimedon</taxon>
    </lineage>
</organism>
<keyword evidence="1" id="KW-0732">Signal</keyword>
<evidence type="ECO:0000313" key="2">
    <source>
        <dbReference type="EnsemblMetazoa" id="Aqu2.1.19977_001"/>
    </source>
</evidence>
<accession>A0A1X7TXK3</accession>